<gene>
    <name evidence="2" type="ORF">HUJ06_024399</name>
</gene>
<name>A0A822XRI5_NELNU</name>
<evidence type="ECO:0000256" key="1">
    <source>
        <dbReference type="SAM" id="MobiDB-lite"/>
    </source>
</evidence>
<comment type="caution">
    <text evidence="2">The sequence shown here is derived from an EMBL/GenBank/DDBJ whole genome shotgun (WGS) entry which is preliminary data.</text>
</comment>
<accession>A0A822XRI5</accession>
<feature type="compositionally biased region" description="Low complexity" evidence="1">
    <location>
        <begin position="13"/>
        <end position="24"/>
    </location>
</feature>
<evidence type="ECO:0000313" key="2">
    <source>
        <dbReference type="EMBL" id="DAD22937.1"/>
    </source>
</evidence>
<evidence type="ECO:0000313" key="3">
    <source>
        <dbReference type="Proteomes" id="UP000607653"/>
    </source>
</evidence>
<dbReference type="Proteomes" id="UP000607653">
    <property type="component" value="Unassembled WGS sequence"/>
</dbReference>
<dbReference type="EMBL" id="DUZY01000001">
    <property type="protein sequence ID" value="DAD22937.1"/>
    <property type="molecule type" value="Genomic_DNA"/>
</dbReference>
<dbReference type="AlphaFoldDB" id="A0A822XRI5"/>
<feature type="region of interest" description="Disordered" evidence="1">
    <location>
        <begin position="1"/>
        <end position="50"/>
    </location>
</feature>
<keyword evidence="3" id="KW-1185">Reference proteome</keyword>
<organism evidence="2 3">
    <name type="scientific">Nelumbo nucifera</name>
    <name type="common">Sacred lotus</name>
    <dbReference type="NCBI Taxonomy" id="4432"/>
    <lineage>
        <taxon>Eukaryota</taxon>
        <taxon>Viridiplantae</taxon>
        <taxon>Streptophyta</taxon>
        <taxon>Embryophyta</taxon>
        <taxon>Tracheophyta</taxon>
        <taxon>Spermatophyta</taxon>
        <taxon>Magnoliopsida</taxon>
        <taxon>Proteales</taxon>
        <taxon>Nelumbonaceae</taxon>
        <taxon>Nelumbo</taxon>
    </lineage>
</organism>
<proteinExistence type="predicted"/>
<protein>
    <submittedName>
        <fullName evidence="2">Uncharacterized protein</fullName>
    </submittedName>
</protein>
<sequence>MTTKTGRIPPTTPTFLQTSSLSTLPSPPAPGLPADRRSRCKPLNRPLRGL</sequence>
<reference evidence="2 3" key="1">
    <citation type="journal article" date="2020" name="Mol. Biol. Evol.">
        <title>Distinct Expression and Methylation Patterns for Genes with Different Fates following a Single Whole-Genome Duplication in Flowering Plants.</title>
        <authorList>
            <person name="Shi T."/>
            <person name="Rahmani R.S."/>
            <person name="Gugger P.F."/>
            <person name="Wang M."/>
            <person name="Li H."/>
            <person name="Zhang Y."/>
            <person name="Li Z."/>
            <person name="Wang Q."/>
            <person name="Van de Peer Y."/>
            <person name="Marchal K."/>
            <person name="Chen J."/>
        </authorList>
    </citation>
    <scope>NUCLEOTIDE SEQUENCE [LARGE SCALE GENOMIC DNA]</scope>
    <source>
        <tissue evidence="2">Leaf</tissue>
    </source>
</reference>